<gene>
    <name evidence="1" type="ORF">PACLA_8A031692</name>
</gene>
<accession>A0A7D9J105</accession>
<keyword evidence="2" id="KW-1185">Reference proteome</keyword>
<feature type="non-terminal residue" evidence="1">
    <location>
        <position position="1"/>
    </location>
</feature>
<organism evidence="1 2">
    <name type="scientific">Paramuricea clavata</name>
    <name type="common">Red gorgonian</name>
    <name type="synonym">Violescent sea-whip</name>
    <dbReference type="NCBI Taxonomy" id="317549"/>
    <lineage>
        <taxon>Eukaryota</taxon>
        <taxon>Metazoa</taxon>
        <taxon>Cnidaria</taxon>
        <taxon>Anthozoa</taxon>
        <taxon>Octocorallia</taxon>
        <taxon>Malacalcyonacea</taxon>
        <taxon>Plexauridae</taxon>
        <taxon>Paramuricea</taxon>
    </lineage>
</organism>
<proteinExistence type="predicted"/>
<sequence>LDERRDALCERTIKKITDGNRLFYLLPQTRENVNYDLHNANNWSLFKCRTDRFQKSFFP</sequence>
<dbReference type="Proteomes" id="UP001152795">
    <property type="component" value="Unassembled WGS sequence"/>
</dbReference>
<evidence type="ECO:0000313" key="2">
    <source>
        <dbReference type="Proteomes" id="UP001152795"/>
    </source>
</evidence>
<dbReference type="EMBL" id="CACRXK020009956">
    <property type="protein sequence ID" value="CAB4018323.1"/>
    <property type="molecule type" value="Genomic_DNA"/>
</dbReference>
<protein>
    <submittedName>
        <fullName evidence="1">Uncharacterized protein</fullName>
    </submittedName>
</protein>
<comment type="caution">
    <text evidence="1">The sequence shown here is derived from an EMBL/GenBank/DDBJ whole genome shotgun (WGS) entry which is preliminary data.</text>
</comment>
<name>A0A7D9J105_PARCT</name>
<dbReference type="AlphaFoldDB" id="A0A7D9J105"/>
<reference evidence="1" key="1">
    <citation type="submission" date="2020-04" db="EMBL/GenBank/DDBJ databases">
        <authorList>
            <person name="Alioto T."/>
            <person name="Alioto T."/>
            <person name="Gomez Garrido J."/>
        </authorList>
    </citation>
    <scope>NUCLEOTIDE SEQUENCE</scope>
    <source>
        <strain evidence="1">A484AB</strain>
    </source>
</reference>
<evidence type="ECO:0000313" key="1">
    <source>
        <dbReference type="EMBL" id="CAB4018323.1"/>
    </source>
</evidence>
<feature type="non-terminal residue" evidence="1">
    <location>
        <position position="59"/>
    </location>
</feature>